<reference evidence="3 4" key="1">
    <citation type="submission" date="2013-08" db="EMBL/GenBank/DDBJ databases">
        <authorList>
            <person name="Weinstock G."/>
            <person name="Sodergren E."/>
            <person name="Wylie T."/>
            <person name="Fulton L."/>
            <person name="Fulton R."/>
            <person name="Fronick C."/>
            <person name="O'Laughlin M."/>
            <person name="Godfrey J."/>
            <person name="Miner T."/>
            <person name="Herter B."/>
            <person name="Appelbaum E."/>
            <person name="Cordes M."/>
            <person name="Lek S."/>
            <person name="Wollam A."/>
            <person name="Pepin K.H."/>
            <person name="Palsikar V.B."/>
            <person name="Mitreva M."/>
            <person name="Wilson R.K."/>
        </authorList>
    </citation>
    <scope>NUCLEOTIDE SEQUENCE [LARGE SCALE GENOMIC DNA]</scope>
    <source>
        <strain evidence="3 4">ATCC BAA-474</strain>
    </source>
</reference>
<dbReference type="GO" id="GO:0000166">
    <property type="term" value="F:nucleotide binding"/>
    <property type="evidence" value="ECO:0007669"/>
    <property type="project" value="InterPro"/>
</dbReference>
<dbReference type="STRING" id="1319815.HMPREF0202_00861"/>
<gene>
    <name evidence="3" type="ORF">HMPREF0202_00861</name>
</gene>
<dbReference type="PANTHER" id="PTHR43377:SF2">
    <property type="entry name" value="BINDING ROSSMANN FOLD OXIDOREDUCTASE, PUTATIVE (AFU_ORTHOLOGUE AFUA_4G00560)-RELATED"/>
    <property type="match status" value="1"/>
</dbReference>
<keyword evidence="4" id="KW-1185">Reference proteome</keyword>
<dbReference type="PANTHER" id="PTHR43377">
    <property type="entry name" value="BILIVERDIN REDUCTASE A"/>
    <property type="match status" value="1"/>
</dbReference>
<dbReference type="SUPFAM" id="SSF51735">
    <property type="entry name" value="NAD(P)-binding Rossmann-fold domains"/>
    <property type="match status" value="1"/>
</dbReference>
<dbReference type="InterPro" id="IPR000683">
    <property type="entry name" value="Gfo/Idh/MocA-like_OxRdtase_N"/>
</dbReference>
<evidence type="ECO:0000259" key="2">
    <source>
        <dbReference type="Pfam" id="PF02894"/>
    </source>
</evidence>
<proteinExistence type="predicted"/>
<evidence type="ECO:0008006" key="5">
    <source>
        <dbReference type="Google" id="ProtNLM"/>
    </source>
</evidence>
<dbReference type="PATRIC" id="fig|1319815.3.peg.828"/>
<dbReference type="AlphaFoldDB" id="U7VBZ4"/>
<name>U7VBZ4_9FUSO</name>
<sequence>MYTYSKKGGYFMLRIGVIGAGNRGKDVYANFILKNSDEADIIAVAEPNSIKRDQMIKAHGILPEYVFNSWEEFLEKDKFCDAIILATGDDMHFEPMELAMKKGYDILLEKPMSNRVEECIDIVKMAEKYGVKVMVCHVLRYTPFFSKLKELIDSGVIGEVVDIQHNENIGNFHFAHSFVRGNWRNSDETSPLILQKSCHDLDILSWLLNGNPCKKIASFGNLKYFRKENAPEGSADRCLECKYIDSCIYSPKKIYYNNIGAWPTLVASEIQTEEALTKSLEHNQYGRCVYKCDNNVVDNMVSIIEFENGVNVTFNLCAFTDEVCRTIKVMGTKGEIRGNDAKNHIEVYEFGKGDGRFANGKKTEIIPDVLEGGHGGGDTGLMNDFINLCLGRQEDSRTNPRTSLESHIMAFAAEDSRVNGNVVYMDEYLNRFN</sequence>
<dbReference type="InterPro" id="IPR051450">
    <property type="entry name" value="Gfo/Idh/MocA_Oxidoreductases"/>
</dbReference>
<evidence type="ECO:0000313" key="3">
    <source>
        <dbReference type="EMBL" id="ERT69227.1"/>
    </source>
</evidence>
<dbReference type="EMBL" id="AXZF01000031">
    <property type="protein sequence ID" value="ERT69227.1"/>
    <property type="molecule type" value="Genomic_DNA"/>
</dbReference>
<dbReference type="Pfam" id="PF01408">
    <property type="entry name" value="GFO_IDH_MocA"/>
    <property type="match status" value="1"/>
</dbReference>
<protein>
    <recommendedName>
        <fullName evidence="5">Oxidoreductase, NAD-binding domain protein</fullName>
    </recommendedName>
</protein>
<accession>U7VBZ4</accession>
<organism evidence="3 4">
    <name type="scientific">Cetobacterium somerae ATCC BAA-474</name>
    <dbReference type="NCBI Taxonomy" id="1319815"/>
    <lineage>
        <taxon>Bacteria</taxon>
        <taxon>Fusobacteriati</taxon>
        <taxon>Fusobacteriota</taxon>
        <taxon>Fusobacteriia</taxon>
        <taxon>Fusobacteriales</taxon>
        <taxon>Fusobacteriaceae</taxon>
        <taxon>Cetobacterium</taxon>
    </lineage>
</organism>
<dbReference type="Pfam" id="PF02894">
    <property type="entry name" value="GFO_IDH_MocA_C"/>
    <property type="match status" value="1"/>
</dbReference>
<dbReference type="InterPro" id="IPR036291">
    <property type="entry name" value="NAD(P)-bd_dom_sf"/>
</dbReference>
<dbReference type="SUPFAM" id="SSF55347">
    <property type="entry name" value="Glyceraldehyde-3-phosphate dehydrogenase-like, C-terminal domain"/>
    <property type="match status" value="1"/>
</dbReference>
<evidence type="ECO:0000259" key="1">
    <source>
        <dbReference type="Pfam" id="PF01408"/>
    </source>
</evidence>
<dbReference type="Gene3D" id="3.30.360.10">
    <property type="entry name" value="Dihydrodipicolinate Reductase, domain 2"/>
    <property type="match status" value="1"/>
</dbReference>
<dbReference type="eggNOG" id="COG0673">
    <property type="taxonomic scope" value="Bacteria"/>
</dbReference>
<comment type="caution">
    <text evidence="3">The sequence shown here is derived from an EMBL/GenBank/DDBJ whole genome shotgun (WGS) entry which is preliminary data.</text>
</comment>
<feature type="domain" description="Gfo/Idh/MocA-like oxidoreductase N-terminal" evidence="1">
    <location>
        <begin position="13"/>
        <end position="136"/>
    </location>
</feature>
<evidence type="ECO:0000313" key="4">
    <source>
        <dbReference type="Proteomes" id="UP000017081"/>
    </source>
</evidence>
<dbReference type="InterPro" id="IPR004104">
    <property type="entry name" value="Gfo/Idh/MocA-like_OxRdtase_C"/>
</dbReference>
<dbReference type="HOGENOM" id="CLU_023194_4_2_0"/>
<dbReference type="Proteomes" id="UP000017081">
    <property type="component" value="Unassembled WGS sequence"/>
</dbReference>
<feature type="domain" description="Gfo/Idh/MocA-like oxidoreductase C-terminal" evidence="2">
    <location>
        <begin position="149"/>
        <end position="416"/>
    </location>
</feature>
<dbReference type="Gene3D" id="3.40.50.720">
    <property type="entry name" value="NAD(P)-binding Rossmann-like Domain"/>
    <property type="match status" value="1"/>
</dbReference>